<name>A0A1I2I5F9_9ACTN</name>
<sequence>MYGPPRTDLPYLRHRRRPPRAEPPPAPVKRPAAARRRLAPVRRTTPDQPVMLTPAMPTAVLTRVQSGVGRLEAVVHWSQPAAGWLIVACQTSDRVQHVLTPADAPLATAGGLRADHRGDTPRLLVDLLHIGRLDRLLLAVTPNGPPRPLEGALTISTYGGGRAGIPVAVAPSPGVAVLATLFNVHGELVIRAEHDPVGGTLQDACRAYGYDRITWRDAHTPLR</sequence>
<gene>
    <name evidence="2" type="ORF">SAMN05421541_109203</name>
</gene>
<feature type="region of interest" description="Disordered" evidence="1">
    <location>
        <begin position="1"/>
        <end position="51"/>
    </location>
</feature>
<accession>A0A1I2I5F9</accession>
<dbReference type="OrthoDB" id="3296425at2"/>
<dbReference type="EMBL" id="FONV01000009">
    <property type="protein sequence ID" value="SFF36126.1"/>
    <property type="molecule type" value="Genomic_DNA"/>
</dbReference>
<dbReference type="Proteomes" id="UP000199645">
    <property type="component" value="Unassembled WGS sequence"/>
</dbReference>
<dbReference type="AlphaFoldDB" id="A0A1I2I5F9"/>
<keyword evidence="3" id="KW-1185">Reference proteome</keyword>
<evidence type="ECO:0000313" key="2">
    <source>
        <dbReference type="EMBL" id="SFF36126.1"/>
    </source>
</evidence>
<evidence type="ECO:0000256" key="1">
    <source>
        <dbReference type="SAM" id="MobiDB-lite"/>
    </source>
</evidence>
<protein>
    <submittedName>
        <fullName evidence="2">Uncharacterized protein</fullName>
    </submittedName>
</protein>
<dbReference type="RefSeq" id="WP_093617882.1">
    <property type="nucleotide sequence ID" value="NZ_BOMT01000053.1"/>
</dbReference>
<evidence type="ECO:0000313" key="3">
    <source>
        <dbReference type="Proteomes" id="UP000199645"/>
    </source>
</evidence>
<organism evidence="2 3">
    <name type="scientific">Actinoplanes philippinensis</name>
    <dbReference type="NCBI Taxonomy" id="35752"/>
    <lineage>
        <taxon>Bacteria</taxon>
        <taxon>Bacillati</taxon>
        <taxon>Actinomycetota</taxon>
        <taxon>Actinomycetes</taxon>
        <taxon>Micromonosporales</taxon>
        <taxon>Micromonosporaceae</taxon>
        <taxon>Actinoplanes</taxon>
    </lineage>
</organism>
<reference evidence="2 3" key="1">
    <citation type="submission" date="2016-10" db="EMBL/GenBank/DDBJ databases">
        <authorList>
            <person name="de Groot N.N."/>
        </authorList>
    </citation>
    <scope>NUCLEOTIDE SEQUENCE [LARGE SCALE GENOMIC DNA]</scope>
    <source>
        <strain evidence="2 3">DSM 43019</strain>
    </source>
</reference>
<dbReference type="STRING" id="35752.SAMN05421541_109203"/>
<proteinExistence type="predicted"/>